<accession>A0AA36IJE1</accession>
<dbReference type="AlphaFoldDB" id="A0AA36IJE1"/>
<dbReference type="Proteomes" id="UP001178507">
    <property type="component" value="Unassembled WGS sequence"/>
</dbReference>
<dbReference type="PANTHER" id="PTHR43400:SF7">
    <property type="entry name" value="FAD-DEPENDENT OXIDOREDUCTASE 2 FAD BINDING DOMAIN-CONTAINING PROTEIN"/>
    <property type="match status" value="1"/>
</dbReference>
<dbReference type="EMBL" id="CAUJNA010001729">
    <property type="protein sequence ID" value="CAJ1388656.1"/>
    <property type="molecule type" value="Genomic_DNA"/>
</dbReference>
<dbReference type="Gene3D" id="3.50.50.60">
    <property type="entry name" value="FAD/NAD(P)-binding domain"/>
    <property type="match status" value="1"/>
</dbReference>
<name>A0AA36IJE1_9DINO</name>
<dbReference type="InterPro" id="IPR036188">
    <property type="entry name" value="FAD/NAD-bd_sf"/>
</dbReference>
<keyword evidence="2" id="KW-0274">FAD</keyword>
<keyword evidence="5" id="KW-1185">Reference proteome</keyword>
<comment type="caution">
    <text evidence="4">The sequence shown here is derived from an EMBL/GenBank/DDBJ whole genome shotgun (WGS) entry which is preliminary data.</text>
</comment>
<dbReference type="PANTHER" id="PTHR43400">
    <property type="entry name" value="FUMARATE REDUCTASE"/>
    <property type="match status" value="1"/>
</dbReference>
<organism evidence="4 5">
    <name type="scientific">Effrenium voratum</name>
    <dbReference type="NCBI Taxonomy" id="2562239"/>
    <lineage>
        <taxon>Eukaryota</taxon>
        <taxon>Sar</taxon>
        <taxon>Alveolata</taxon>
        <taxon>Dinophyceae</taxon>
        <taxon>Suessiales</taxon>
        <taxon>Symbiodiniaceae</taxon>
        <taxon>Effrenium</taxon>
    </lineage>
</organism>
<comment type="cofactor">
    <cofactor evidence="1">
        <name>FAD</name>
        <dbReference type="ChEBI" id="CHEBI:57692"/>
    </cofactor>
</comment>
<evidence type="ECO:0000256" key="1">
    <source>
        <dbReference type="ARBA" id="ARBA00001974"/>
    </source>
</evidence>
<feature type="non-terminal residue" evidence="4">
    <location>
        <position position="206"/>
    </location>
</feature>
<feature type="region of interest" description="Disordered" evidence="3">
    <location>
        <begin position="46"/>
        <end position="68"/>
    </location>
</feature>
<dbReference type="SUPFAM" id="SSF51905">
    <property type="entry name" value="FAD/NAD(P)-binding domain"/>
    <property type="match status" value="1"/>
</dbReference>
<evidence type="ECO:0000313" key="4">
    <source>
        <dbReference type="EMBL" id="CAJ1388656.1"/>
    </source>
</evidence>
<reference evidence="4" key="1">
    <citation type="submission" date="2023-08" db="EMBL/GenBank/DDBJ databases">
        <authorList>
            <person name="Chen Y."/>
            <person name="Shah S."/>
            <person name="Dougan E. K."/>
            <person name="Thang M."/>
            <person name="Chan C."/>
        </authorList>
    </citation>
    <scope>NUCLEOTIDE SEQUENCE</scope>
</reference>
<evidence type="ECO:0000256" key="2">
    <source>
        <dbReference type="ARBA" id="ARBA00022827"/>
    </source>
</evidence>
<proteinExistence type="predicted"/>
<protein>
    <submittedName>
        <fullName evidence="4">Uncharacterized protein</fullName>
    </submittedName>
</protein>
<dbReference type="Pfam" id="PF13450">
    <property type="entry name" value="NAD_binding_8"/>
    <property type="match status" value="1"/>
</dbReference>
<evidence type="ECO:0000256" key="3">
    <source>
        <dbReference type="SAM" id="MobiDB-lite"/>
    </source>
</evidence>
<dbReference type="InterPro" id="IPR050315">
    <property type="entry name" value="FAD-oxidoreductase_2"/>
</dbReference>
<sequence length="206" mass="21458">MSQPELLVVGGGLSGLCCALAAARDRNGTRRVRLFEAERCLAGEGGRAEADRAAETPLRAEGDGEDETSKEALRWLEEVLGEELQDSDESSTPVGVEVLRRLTSLVRSHPEVEVLTEALVTRLWSGGCGFERHGEELKAEGPVVLCCGGLLGHRGPGSLLARLRPDLLHLPVATLAGAAGAVLAPAVFALGAAVASGRVALHATAE</sequence>
<keyword evidence="2" id="KW-0285">Flavoprotein</keyword>
<evidence type="ECO:0000313" key="5">
    <source>
        <dbReference type="Proteomes" id="UP001178507"/>
    </source>
</evidence>
<gene>
    <name evidence="4" type="ORF">EVOR1521_LOCUS14475</name>
</gene>